<comment type="similarity">
    <text evidence="1">Belongs to the Skp family.</text>
</comment>
<evidence type="ECO:0000256" key="3">
    <source>
        <dbReference type="SAM" id="Coils"/>
    </source>
</evidence>
<dbReference type="GO" id="GO:0051082">
    <property type="term" value="F:unfolded protein binding"/>
    <property type="evidence" value="ECO:0007669"/>
    <property type="project" value="InterPro"/>
</dbReference>
<evidence type="ECO:0000313" key="6">
    <source>
        <dbReference type="Proteomes" id="UP001319180"/>
    </source>
</evidence>
<keyword evidence="3" id="KW-0175">Coiled coil</keyword>
<protein>
    <submittedName>
        <fullName evidence="5">OmpH family outer membrane protein</fullName>
    </submittedName>
</protein>
<dbReference type="AlphaFoldDB" id="A0AAP2GJ29"/>
<proteinExistence type="inferred from homology"/>
<dbReference type="PANTHER" id="PTHR35089">
    <property type="entry name" value="CHAPERONE PROTEIN SKP"/>
    <property type="match status" value="1"/>
</dbReference>
<feature type="coiled-coil region" evidence="3">
    <location>
        <begin position="41"/>
        <end position="112"/>
    </location>
</feature>
<dbReference type="InterPro" id="IPR005632">
    <property type="entry name" value="Chaperone_Skp"/>
</dbReference>
<evidence type="ECO:0000256" key="2">
    <source>
        <dbReference type="ARBA" id="ARBA00022729"/>
    </source>
</evidence>
<evidence type="ECO:0000256" key="1">
    <source>
        <dbReference type="ARBA" id="ARBA00009091"/>
    </source>
</evidence>
<evidence type="ECO:0000313" key="5">
    <source>
        <dbReference type="EMBL" id="MBT1688055.1"/>
    </source>
</evidence>
<dbReference type="EMBL" id="JAHESC010000022">
    <property type="protein sequence ID" value="MBT1688055.1"/>
    <property type="molecule type" value="Genomic_DNA"/>
</dbReference>
<feature type="chain" id="PRO_5042937196" evidence="4">
    <location>
        <begin position="20"/>
        <end position="199"/>
    </location>
</feature>
<gene>
    <name evidence="5" type="ORF">KK078_15905</name>
</gene>
<dbReference type="SUPFAM" id="SSF111384">
    <property type="entry name" value="OmpH-like"/>
    <property type="match status" value="1"/>
</dbReference>
<sequence>MKKCILMLVACYCPIFCQAQTTSGKTGYIDIHYIFTRLAEVKTAEAELSSLQQQYSKQLEAKAHVLQAKQQEYVTAEKTLSESMRRIAQQDILLLENNLQKFQEDAVAALQQKKALLMKPVLVKIHQAVEAVSRTEGFSLVLMQAENVLYGEAALDITLPVLTVLGVTLSDADKQQYKQPRNNLYSWLGVNERLSPIKQ</sequence>
<dbReference type="GO" id="GO:0050821">
    <property type="term" value="P:protein stabilization"/>
    <property type="evidence" value="ECO:0007669"/>
    <property type="project" value="TreeGrafter"/>
</dbReference>
<dbReference type="InterPro" id="IPR024930">
    <property type="entry name" value="Skp_dom_sf"/>
</dbReference>
<accession>A0AAP2GJ29</accession>
<dbReference type="PANTHER" id="PTHR35089:SF1">
    <property type="entry name" value="CHAPERONE PROTEIN SKP"/>
    <property type="match status" value="1"/>
</dbReference>
<feature type="signal peptide" evidence="4">
    <location>
        <begin position="1"/>
        <end position="19"/>
    </location>
</feature>
<dbReference type="RefSeq" id="WP_254091283.1">
    <property type="nucleotide sequence ID" value="NZ_JAHESC010000022.1"/>
</dbReference>
<dbReference type="Pfam" id="PF03938">
    <property type="entry name" value="OmpH"/>
    <property type="match status" value="1"/>
</dbReference>
<keyword evidence="6" id="KW-1185">Reference proteome</keyword>
<keyword evidence="2 4" id="KW-0732">Signal</keyword>
<name>A0AAP2GJ29_9BACT</name>
<evidence type="ECO:0000256" key="4">
    <source>
        <dbReference type="SAM" id="SignalP"/>
    </source>
</evidence>
<reference evidence="5 6" key="1">
    <citation type="submission" date="2021-05" db="EMBL/GenBank/DDBJ databases">
        <title>A Polyphasic approach of four new species of the genus Ohtaekwangia: Ohtaekwangia histidinii sp. nov., Ohtaekwangia cretensis sp. nov., Ohtaekwangia indiensis sp. nov., Ohtaekwangia reichenbachii sp. nov. from diverse environment.</title>
        <authorList>
            <person name="Octaviana S."/>
        </authorList>
    </citation>
    <scope>NUCLEOTIDE SEQUENCE [LARGE SCALE GENOMIC DNA]</scope>
    <source>
        <strain evidence="5 6">PWU37</strain>
    </source>
</reference>
<dbReference type="Proteomes" id="UP001319180">
    <property type="component" value="Unassembled WGS sequence"/>
</dbReference>
<dbReference type="Gene3D" id="3.30.910.20">
    <property type="entry name" value="Skp domain"/>
    <property type="match status" value="1"/>
</dbReference>
<dbReference type="GO" id="GO:0005829">
    <property type="term" value="C:cytosol"/>
    <property type="evidence" value="ECO:0007669"/>
    <property type="project" value="TreeGrafter"/>
</dbReference>
<dbReference type="SMART" id="SM00935">
    <property type="entry name" value="OmpH"/>
    <property type="match status" value="1"/>
</dbReference>
<organism evidence="5 6">
    <name type="scientific">Dawidia soli</name>
    <dbReference type="NCBI Taxonomy" id="2782352"/>
    <lineage>
        <taxon>Bacteria</taxon>
        <taxon>Pseudomonadati</taxon>
        <taxon>Bacteroidota</taxon>
        <taxon>Cytophagia</taxon>
        <taxon>Cytophagales</taxon>
        <taxon>Chryseotaleaceae</taxon>
        <taxon>Dawidia</taxon>
    </lineage>
</organism>
<comment type="caution">
    <text evidence="5">The sequence shown here is derived from an EMBL/GenBank/DDBJ whole genome shotgun (WGS) entry which is preliminary data.</text>
</comment>